<dbReference type="AlphaFoldDB" id="A0A081B0N6"/>
<accession>A0A081B0N6</accession>
<evidence type="ECO:0000313" key="3">
    <source>
        <dbReference type="Proteomes" id="UP000028582"/>
    </source>
</evidence>
<feature type="compositionally biased region" description="Polar residues" evidence="1">
    <location>
        <begin position="1"/>
        <end position="13"/>
    </location>
</feature>
<evidence type="ECO:0000313" key="2">
    <source>
        <dbReference type="EMBL" id="ETO84697.1"/>
    </source>
</evidence>
<dbReference type="Proteomes" id="UP000028582">
    <property type="component" value="Unassembled WGS sequence"/>
</dbReference>
<feature type="compositionally biased region" description="Basic and acidic residues" evidence="1">
    <location>
        <begin position="44"/>
        <end position="60"/>
    </location>
</feature>
<gene>
    <name evidence="2" type="ORF">F444_01410</name>
</gene>
<dbReference type="EMBL" id="ANJA01000253">
    <property type="protein sequence ID" value="ETO84697.1"/>
    <property type="molecule type" value="Genomic_DNA"/>
</dbReference>
<name>A0A081B0N6_PHYNI</name>
<organism evidence="2 3">
    <name type="scientific">Phytophthora nicotianae P1976</name>
    <dbReference type="NCBI Taxonomy" id="1317066"/>
    <lineage>
        <taxon>Eukaryota</taxon>
        <taxon>Sar</taxon>
        <taxon>Stramenopiles</taxon>
        <taxon>Oomycota</taxon>
        <taxon>Peronosporomycetes</taxon>
        <taxon>Peronosporales</taxon>
        <taxon>Peronosporaceae</taxon>
        <taxon>Phytophthora</taxon>
    </lineage>
</organism>
<comment type="caution">
    <text evidence="2">The sequence shown here is derived from an EMBL/GenBank/DDBJ whole genome shotgun (WGS) entry which is preliminary data.</text>
</comment>
<proteinExistence type="predicted"/>
<sequence length="83" mass="9080">MPLLSTQISTQNELPDKDSRQAPTSTEDPKVAEVSNEDAIGKNALRDVSDVTSDKDKSEFEVCTVEDPDSDGDEFLDSITVYV</sequence>
<protein>
    <submittedName>
        <fullName evidence="2">Uncharacterized protein</fullName>
    </submittedName>
</protein>
<evidence type="ECO:0000256" key="1">
    <source>
        <dbReference type="SAM" id="MobiDB-lite"/>
    </source>
</evidence>
<reference evidence="2 3" key="1">
    <citation type="submission" date="2013-11" db="EMBL/GenBank/DDBJ databases">
        <title>The Genome Sequence of Phytophthora parasitica P1976.</title>
        <authorList>
            <consortium name="The Broad Institute Genomics Platform"/>
            <person name="Russ C."/>
            <person name="Tyler B."/>
            <person name="Panabieres F."/>
            <person name="Shan W."/>
            <person name="Tripathy S."/>
            <person name="Grunwald N."/>
            <person name="Machado M."/>
            <person name="Johnson C.S."/>
            <person name="Walker B."/>
            <person name="Young S."/>
            <person name="Zeng Q."/>
            <person name="Gargeya S."/>
            <person name="Fitzgerald M."/>
            <person name="Haas B."/>
            <person name="Abouelleil A."/>
            <person name="Allen A.W."/>
            <person name="Alvarado L."/>
            <person name="Arachchi H.M."/>
            <person name="Berlin A.M."/>
            <person name="Chapman S.B."/>
            <person name="Gainer-Dewar J."/>
            <person name="Goldberg J."/>
            <person name="Griggs A."/>
            <person name="Gujja S."/>
            <person name="Hansen M."/>
            <person name="Howarth C."/>
            <person name="Imamovic A."/>
            <person name="Ireland A."/>
            <person name="Larimer J."/>
            <person name="McCowan C."/>
            <person name="Murphy C."/>
            <person name="Pearson M."/>
            <person name="Poon T.W."/>
            <person name="Priest M."/>
            <person name="Roberts A."/>
            <person name="Saif S."/>
            <person name="Shea T."/>
            <person name="Sisk P."/>
            <person name="Sykes S."/>
            <person name="Wortman J."/>
            <person name="Nusbaum C."/>
            <person name="Birren B."/>
        </authorList>
    </citation>
    <scope>NUCLEOTIDE SEQUENCE [LARGE SCALE GENOMIC DNA]</scope>
    <source>
        <strain evidence="2 3">P1976</strain>
    </source>
</reference>
<feature type="region of interest" description="Disordered" evidence="1">
    <location>
        <begin position="1"/>
        <end position="71"/>
    </location>
</feature>